<dbReference type="Pfam" id="PF00535">
    <property type="entry name" value="Glycos_transf_2"/>
    <property type="match status" value="1"/>
</dbReference>
<dbReference type="SUPFAM" id="SSF53448">
    <property type="entry name" value="Nucleotide-diphospho-sugar transferases"/>
    <property type="match status" value="1"/>
</dbReference>
<dbReference type="InterPro" id="IPR029044">
    <property type="entry name" value="Nucleotide-diphossugar_trans"/>
</dbReference>
<evidence type="ECO:0000256" key="4">
    <source>
        <dbReference type="ARBA" id="ARBA00022679"/>
    </source>
</evidence>
<dbReference type="SUPFAM" id="SSF53756">
    <property type="entry name" value="UDP-Glycosyltransferase/glycogen phosphorylase"/>
    <property type="match status" value="1"/>
</dbReference>
<keyword evidence="5" id="KW-0777">Teichoic acid biosynthesis</keyword>
<evidence type="ECO:0000256" key="6">
    <source>
        <dbReference type="ARBA" id="ARBA00023136"/>
    </source>
</evidence>
<dbReference type="EC" id="2.7.8.12" evidence="8"/>
<dbReference type="GO" id="GO:0047355">
    <property type="term" value="F:CDP-glycerol glycerophosphotransferase activity"/>
    <property type="evidence" value="ECO:0007669"/>
    <property type="project" value="UniProtKB-EC"/>
</dbReference>
<evidence type="ECO:0000256" key="5">
    <source>
        <dbReference type="ARBA" id="ARBA00022944"/>
    </source>
</evidence>
<dbReference type="Proteomes" id="UP000254100">
    <property type="component" value="Unassembled WGS sequence"/>
</dbReference>
<dbReference type="AlphaFoldDB" id="A0A380GZ36"/>
<dbReference type="PANTHER" id="PTHR37316">
    <property type="entry name" value="TEICHOIC ACID GLYCEROL-PHOSPHATE PRIMASE"/>
    <property type="match status" value="1"/>
</dbReference>
<dbReference type="InterPro" id="IPR043149">
    <property type="entry name" value="TagF_N"/>
</dbReference>
<dbReference type="InterPro" id="IPR007554">
    <property type="entry name" value="Glycerophosphate_synth"/>
</dbReference>
<protein>
    <submittedName>
        <fullName evidence="8">Teichoic acid biosynthesis protein F</fullName>
        <ecNumber evidence="8">2.7.8.12</ecNumber>
    </submittedName>
</protein>
<dbReference type="RefSeq" id="WP_084207676.1">
    <property type="nucleotide sequence ID" value="NZ_JXWY01000043.1"/>
</dbReference>
<dbReference type="Pfam" id="PF04464">
    <property type="entry name" value="Glyphos_transf"/>
    <property type="match status" value="1"/>
</dbReference>
<evidence type="ECO:0000256" key="2">
    <source>
        <dbReference type="ARBA" id="ARBA00010488"/>
    </source>
</evidence>
<evidence type="ECO:0000259" key="7">
    <source>
        <dbReference type="Pfam" id="PF00535"/>
    </source>
</evidence>
<name>A0A380GZ36_9STAP</name>
<dbReference type="EMBL" id="UHDT01000001">
    <property type="protein sequence ID" value="SUM58448.1"/>
    <property type="molecule type" value="Genomic_DNA"/>
</dbReference>
<dbReference type="GO" id="GO:0019350">
    <property type="term" value="P:teichoic acid biosynthetic process"/>
    <property type="evidence" value="ECO:0007669"/>
    <property type="project" value="UniProtKB-KW"/>
</dbReference>
<reference evidence="8 9" key="1">
    <citation type="submission" date="2018-06" db="EMBL/GenBank/DDBJ databases">
        <authorList>
            <consortium name="Pathogen Informatics"/>
            <person name="Doyle S."/>
        </authorList>
    </citation>
    <scope>NUCLEOTIDE SEQUENCE [LARGE SCALE GENOMIC DNA]</scope>
    <source>
        <strain evidence="8 9">NCTC13832</strain>
    </source>
</reference>
<dbReference type="Gene3D" id="3.40.50.12580">
    <property type="match status" value="1"/>
</dbReference>
<proteinExistence type="inferred from homology"/>
<organism evidence="8 9">
    <name type="scientific">Staphylococcus microti</name>
    <dbReference type="NCBI Taxonomy" id="569857"/>
    <lineage>
        <taxon>Bacteria</taxon>
        <taxon>Bacillati</taxon>
        <taxon>Bacillota</taxon>
        <taxon>Bacilli</taxon>
        <taxon>Bacillales</taxon>
        <taxon>Staphylococcaceae</taxon>
        <taxon>Staphylococcus</taxon>
    </lineage>
</organism>
<comment type="similarity">
    <text evidence="2">Belongs to the CDP-glycerol glycerophosphotransferase family.</text>
</comment>
<dbReference type="InterPro" id="IPR051612">
    <property type="entry name" value="Teichoic_Acid_Biosynth"/>
</dbReference>
<dbReference type="CDD" id="cd00761">
    <property type="entry name" value="Glyco_tranf_GTA_type"/>
    <property type="match status" value="1"/>
</dbReference>
<evidence type="ECO:0000313" key="8">
    <source>
        <dbReference type="EMBL" id="SUM58448.1"/>
    </source>
</evidence>
<keyword evidence="4 8" id="KW-0808">Transferase</keyword>
<evidence type="ECO:0000256" key="1">
    <source>
        <dbReference type="ARBA" id="ARBA00004202"/>
    </source>
</evidence>
<dbReference type="Gene3D" id="3.90.550.10">
    <property type="entry name" value="Spore Coat Polysaccharide Biosynthesis Protein SpsA, Chain A"/>
    <property type="match status" value="1"/>
</dbReference>
<gene>
    <name evidence="8" type="primary">tagF_2</name>
    <name evidence="8" type="ORF">NCTC13832_02198</name>
</gene>
<keyword evidence="3" id="KW-1003">Cell membrane</keyword>
<sequence length="731" mass="85937">MKNQLTIVIPFYNMVSHIEACIMSVIQQTNQNFELLLVNDGSTDTSKTMITTLLAQHQRTYQCIDLDVNHGHSYARNVGMEHVQTPYFMFLDADDTLTPYAVDVYLAHLGDQDALIAPIHDFSTEPQTSYDSGALGVRQGKLSQRPTILLEQQSVCNIVFKTSTIRDNDLTLNTDLNVYADLSLLIDYSLHSTSFVALSGVPFYYRGEVYDPFKATQLTKQSLDVHFNDYVKAFDDARARTKNHPQMYQYVLKVMQAFVRQAFEPGLYDIDQRYHQYGSRLSAVTRYLKPVMKHEKNLFIKLEIALLNKKSVSAARLVNKARYRMRFIKDFIFNRSRRPYAKYMLFNSERAVDNKKIVFESFGGKTYNDSPKYIYEYMKARYPQYEYYWIFQDVNDPTLPDDCHKIKKGSPAYFDIFKQAHIWVSNARLPIYMKKKKNQCYIQTWHGTPLKRLANDMQKVRIPNTTTADYKYHFYWATRRWDYLVSPNPYSTEIFQSAFWMNPDQILEIGYPRNDILVTRQDDQGFHDAIRQQIGIPQHKKVILYAPTWRDDEFIETEVNQFDLQLDLKKFKQMLGDDYVVLLRMHYFIDDPMDLSGMDGFVYDVSNYKDVSELYLISDVLVTDYSSVMFDFGVLKRPQLFYAYDIEKYDKDLRGFYIDYHQDLPGPVYETSDDLLKGLQNLDTIARDYEDKIEAFYQRFCSIDNGKASEYIGELIHQKVQQKAKKYRSQQ</sequence>
<evidence type="ECO:0000256" key="3">
    <source>
        <dbReference type="ARBA" id="ARBA00022475"/>
    </source>
</evidence>
<dbReference type="OrthoDB" id="9811865at2"/>
<dbReference type="Gene3D" id="3.40.50.11820">
    <property type="match status" value="1"/>
</dbReference>
<feature type="domain" description="Glycosyltransferase 2-like" evidence="7">
    <location>
        <begin position="6"/>
        <end position="120"/>
    </location>
</feature>
<dbReference type="PANTHER" id="PTHR37316:SF3">
    <property type="entry name" value="TEICHOIC ACID GLYCEROL-PHOSPHATE TRANSFERASE"/>
    <property type="match status" value="1"/>
</dbReference>
<evidence type="ECO:0000313" key="9">
    <source>
        <dbReference type="Proteomes" id="UP000254100"/>
    </source>
</evidence>
<comment type="subcellular location">
    <subcellularLocation>
        <location evidence="1">Cell membrane</location>
        <topology evidence="1">Peripheral membrane protein</topology>
    </subcellularLocation>
</comment>
<dbReference type="GO" id="GO:0005886">
    <property type="term" value="C:plasma membrane"/>
    <property type="evidence" value="ECO:0007669"/>
    <property type="project" value="UniProtKB-SubCell"/>
</dbReference>
<dbReference type="InterPro" id="IPR001173">
    <property type="entry name" value="Glyco_trans_2-like"/>
</dbReference>
<keyword evidence="6" id="KW-0472">Membrane</keyword>
<dbReference type="InterPro" id="IPR043148">
    <property type="entry name" value="TagF_C"/>
</dbReference>
<accession>A0A380GZ36</accession>